<dbReference type="GO" id="GO:0016887">
    <property type="term" value="F:ATP hydrolysis activity"/>
    <property type="evidence" value="ECO:0007669"/>
    <property type="project" value="InterPro"/>
</dbReference>
<evidence type="ECO:0000256" key="1">
    <source>
        <dbReference type="ARBA" id="ARBA00022741"/>
    </source>
</evidence>
<dbReference type="InterPro" id="IPR003959">
    <property type="entry name" value="ATPase_AAA_core"/>
</dbReference>
<reference evidence="5 6" key="1">
    <citation type="journal article" date="2013" name="BMC Genomics">
        <title>Comparative genomics of parasitic silkworm microsporidia reveal an association between genome expansion and host adaptation.</title>
        <authorList>
            <person name="Pan G."/>
            <person name="Xu J."/>
            <person name="Li T."/>
            <person name="Xia Q."/>
            <person name="Liu S.L."/>
            <person name="Zhang G."/>
            <person name="Li S."/>
            <person name="Li C."/>
            <person name="Liu H."/>
            <person name="Yang L."/>
            <person name="Liu T."/>
            <person name="Zhang X."/>
            <person name="Wu Z."/>
            <person name="Fan W."/>
            <person name="Dang X."/>
            <person name="Xiang H."/>
            <person name="Tao M."/>
            <person name="Li Y."/>
            <person name="Hu J."/>
            <person name="Li Z."/>
            <person name="Lin L."/>
            <person name="Luo J."/>
            <person name="Geng L."/>
            <person name="Wang L."/>
            <person name="Long M."/>
            <person name="Wan Y."/>
            <person name="He N."/>
            <person name="Zhang Z."/>
            <person name="Lu C."/>
            <person name="Keeling P.J."/>
            <person name="Wang J."/>
            <person name="Xiang Z."/>
            <person name="Zhou Z."/>
        </authorList>
    </citation>
    <scope>NUCLEOTIDE SEQUENCE [LARGE SCALE GENOMIC DNA]</scope>
    <source>
        <strain evidence="6">CQ1 / CVCC 102059</strain>
    </source>
</reference>
<evidence type="ECO:0000259" key="4">
    <source>
        <dbReference type="SMART" id="SM00382"/>
    </source>
</evidence>
<dbReference type="InterPro" id="IPR027417">
    <property type="entry name" value="P-loop_NTPase"/>
</dbReference>
<dbReference type="EMBL" id="KB910125">
    <property type="protein sequence ID" value="EOB11398.1"/>
    <property type="molecule type" value="Genomic_DNA"/>
</dbReference>
<dbReference type="Gene3D" id="3.40.50.300">
    <property type="entry name" value="P-loop containing nucleotide triphosphate hydrolases"/>
    <property type="match status" value="1"/>
</dbReference>
<dbReference type="GO" id="GO:0007131">
    <property type="term" value="P:reciprocal meiotic recombination"/>
    <property type="evidence" value="ECO:0007669"/>
    <property type="project" value="TreeGrafter"/>
</dbReference>
<evidence type="ECO:0000256" key="2">
    <source>
        <dbReference type="ARBA" id="ARBA00022840"/>
    </source>
</evidence>
<dbReference type="AlphaFoldDB" id="R0MF89"/>
<dbReference type="SMART" id="SM00382">
    <property type="entry name" value="AAA"/>
    <property type="match status" value="1"/>
</dbReference>
<dbReference type="VEuPathDB" id="MicrosporidiaDB:NBO_1218g0001"/>
<dbReference type="SUPFAM" id="SSF52540">
    <property type="entry name" value="P-loop containing nucleoside triphosphate hydrolases"/>
    <property type="match status" value="2"/>
</dbReference>
<evidence type="ECO:0000313" key="6">
    <source>
        <dbReference type="Proteomes" id="UP000016927"/>
    </source>
</evidence>
<gene>
    <name evidence="5" type="primary">PCH2</name>
    <name evidence="5" type="ORF">NBO_1218g0001</name>
</gene>
<accession>R0MF89</accession>
<keyword evidence="6" id="KW-1185">Reference proteome</keyword>
<keyword evidence="1 3" id="KW-0547">Nucleotide-binding</keyword>
<dbReference type="PROSITE" id="PS00674">
    <property type="entry name" value="AAA"/>
    <property type="match status" value="1"/>
</dbReference>
<protein>
    <submittedName>
        <fullName evidence="5">Pachytene checkpoint protein 2</fullName>
    </submittedName>
</protein>
<dbReference type="OMA" id="ICARNEP"/>
<dbReference type="PANTHER" id="PTHR45991">
    <property type="entry name" value="PACHYTENE CHECKPOINT PROTEIN 2"/>
    <property type="match status" value="1"/>
</dbReference>
<organism evidence="5 6">
    <name type="scientific">Nosema bombycis (strain CQ1 / CVCC 102059)</name>
    <name type="common">Microsporidian parasite</name>
    <name type="synonym">Pebrine of silkworm</name>
    <dbReference type="NCBI Taxonomy" id="578461"/>
    <lineage>
        <taxon>Eukaryota</taxon>
        <taxon>Fungi</taxon>
        <taxon>Fungi incertae sedis</taxon>
        <taxon>Microsporidia</taxon>
        <taxon>Nosematidae</taxon>
        <taxon>Nosema</taxon>
    </lineage>
</organism>
<proteinExistence type="inferred from homology"/>
<comment type="similarity">
    <text evidence="3">Belongs to the AAA ATPase family.</text>
</comment>
<evidence type="ECO:0000256" key="3">
    <source>
        <dbReference type="RuleBase" id="RU003651"/>
    </source>
</evidence>
<dbReference type="Pfam" id="PF00004">
    <property type="entry name" value="AAA"/>
    <property type="match status" value="1"/>
</dbReference>
<dbReference type="GO" id="GO:0005694">
    <property type="term" value="C:chromosome"/>
    <property type="evidence" value="ECO:0007669"/>
    <property type="project" value="TreeGrafter"/>
</dbReference>
<dbReference type="Proteomes" id="UP000016927">
    <property type="component" value="Unassembled WGS sequence"/>
</dbReference>
<dbReference type="InterPro" id="IPR003593">
    <property type="entry name" value="AAA+_ATPase"/>
</dbReference>
<dbReference type="GO" id="GO:0005524">
    <property type="term" value="F:ATP binding"/>
    <property type="evidence" value="ECO:0007669"/>
    <property type="project" value="UniProtKB-KW"/>
</dbReference>
<dbReference type="STRING" id="578461.R0MF89"/>
<feature type="domain" description="AAA+ ATPase" evidence="4">
    <location>
        <begin position="139"/>
        <end position="286"/>
    </location>
</feature>
<dbReference type="InterPro" id="IPR003960">
    <property type="entry name" value="ATPase_AAA_CS"/>
</dbReference>
<dbReference type="OrthoDB" id="10042665at2759"/>
<dbReference type="PANTHER" id="PTHR45991:SF1">
    <property type="entry name" value="PACHYTENE CHECKPOINT PROTEIN 2 HOMOLOG"/>
    <property type="match status" value="1"/>
</dbReference>
<dbReference type="InterPro" id="IPR044539">
    <property type="entry name" value="Pch2-like"/>
</dbReference>
<dbReference type="GO" id="GO:0051598">
    <property type="term" value="P:meiotic recombination checkpoint signaling"/>
    <property type="evidence" value="ECO:0007669"/>
    <property type="project" value="TreeGrafter"/>
</dbReference>
<name>R0MF89_NOSB1</name>
<dbReference type="HOGENOM" id="CLU_778907_0_0_1"/>
<evidence type="ECO:0000313" key="5">
    <source>
        <dbReference type="EMBL" id="EOB11398.1"/>
    </source>
</evidence>
<dbReference type="GO" id="GO:0005634">
    <property type="term" value="C:nucleus"/>
    <property type="evidence" value="ECO:0007669"/>
    <property type="project" value="TreeGrafter"/>
</dbReference>
<keyword evidence="2 3" id="KW-0067">ATP-binding</keyword>
<sequence length="364" mass="42450">MHSHFNAIFLFSFMQIIEVRESKKRILDEENIIQIIQNIKERQEKKDGVRVCEIIEDNKISFIGKFDPLITEKIKIFKYKLFNTTKDFEHFSAIKMPCKRYEKYFDDILSEDPCLMSSLIHFYKILYYQNSNVMSYFNITKTILVCGPPGTGKSTLSRAVFQRLSVRLSKETFLVELNAAKLFSKFYGDTTANLLKILNGIMQLSKDKVVFVSIDEIETLFINRSVVLEKNEPLEGVRIVNSLLLFLDNLKDLENIFVIFTSNFYSHLDPAFVDRCDAVLMMSLPNEKIIYSILRKIFITMMKKSLMIFENITKYEDPNPNIKSVCSLFKNKSPRAIKKMIFSVMPTCKTTVNYICDQLKCNLN</sequence>